<reference evidence="1 2" key="1">
    <citation type="journal article" date="2014" name="Nature">
        <title>An environmental bacterial taxon with a large and distinct metabolic repertoire.</title>
        <authorList>
            <person name="Wilson M.C."/>
            <person name="Mori T."/>
            <person name="Ruckert C."/>
            <person name="Uria A.R."/>
            <person name="Helf M.J."/>
            <person name="Takada K."/>
            <person name="Gernert C."/>
            <person name="Steffens U.A."/>
            <person name="Heycke N."/>
            <person name="Schmitt S."/>
            <person name="Rinke C."/>
            <person name="Helfrich E.J."/>
            <person name="Brachmann A.O."/>
            <person name="Gurgui C."/>
            <person name="Wakimoto T."/>
            <person name="Kracht M."/>
            <person name="Crusemann M."/>
            <person name="Hentschel U."/>
            <person name="Abe I."/>
            <person name="Matsunaga S."/>
            <person name="Kalinowski J."/>
            <person name="Takeyama H."/>
            <person name="Piel J."/>
        </authorList>
    </citation>
    <scope>NUCLEOTIDE SEQUENCE [LARGE SCALE GENOMIC DNA]</scope>
    <source>
        <strain evidence="2">TSY2</strain>
    </source>
</reference>
<dbReference type="EMBL" id="AZHX01000518">
    <property type="protein sequence ID" value="ETX07150.1"/>
    <property type="molecule type" value="Genomic_DNA"/>
</dbReference>
<sequence>MHIIKPRTIREYERQHPDARASLEDWLIKVKAAKWDDISDVRQTFNRADPVVLQDGETVTVFNISGNKYRLITTVRYRKKKVFILMLLTHAEYSKETWKDQLCKPR</sequence>
<protein>
    <recommendedName>
        <fullName evidence="3">Toxin RelE</fullName>
    </recommendedName>
</protein>
<organism evidence="1 2">
    <name type="scientific">Candidatus Entotheonella gemina</name>
    <dbReference type="NCBI Taxonomy" id="1429439"/>
    <lineage>
        <taxon>Bacteria</taxon>
        <taxon>Pseudomonadati</taxon>
        <taxon>Nitrospinota/Tectimicrobiota group</taxon>
        <taxon>Candidatus Tectimicrobiota</taxon>
        <taxon>Candidatus Entotheonellia</taxon>
        <taxon>Candidatus Entotheonellales</taxon>
        <taxon>Candidatus Entotheonellaceae</taxon>
        <taxon>Candidatus Entotheonella</taxon>
    </lineage>
</organism>
<gene>
    <name evidence="1" type="ORF">ETSY2_12920</name>
</gene>
<keyword evidence="2" id="KW-1185">Reference proteome</keyword>
<dbReference type="HOGENOM" id="CLU_153067_1_0_7"/>
<accession>W4MAB8</accession>
<dbReference type="AlphaFoldDB" id="W4MAB8"/>
<dbReference type="GO" id="GO:0003723">
    <property type="term" value="F:RNA binding"/>
    <property type="evidence" value="ECO:0007669"/>
    <property type="project" value="InterPro"/>
</dbReference>
<dbReference type="Pfam" id="PF09907">
    <property type="entry name" value="HigB_toxin"/>
    <property type="match status" value="1"/>
</dbReference>
<evidence type="ECO:0008006" key="3">
    <source>
        <dbReference type="Google" id="ProtNLM"/>
    </source>
</evidence>
<dbReference type="InterPro" id="IPR018669">
    <property type="entry name" value="Toxin_HigB"/>
</dbReference>
<dbReference type="Proteomes" id="UP000019140">
    <property type="component" value="Unassembled WGS sequence"/>
</dbReference>
<evidence type="ECO:0000313" key="1">
    <source>
        <dbReference type="EMBL" id="ETX07150.1"/>
    </source>
</evidence>
<dbReference type="GO" id="GO:0004519">
    <property type="term" value="F:endonuclease activity"/>
    <property type="evidence" value="ECO:0007669"/>
    <property type="project" value="InterPro"/>
</dbReference>
<dbReference type="GO" id="GO:0110001">
    <property type="term" value="C:toxin-antitoxin complex"/>
    <property type="evidence" value="ECO:0007669"/>
    <property type="project" value="InterPro"/>
</dbReference>
<evidence type="ECO:0000313" key="2">
    <source>
        <dbReference type="Proteomes" id="UP000019140"/>
    </source>
</evidence>
<comment type="caution">
    <text evidence="1">The sequence shown here is derived from an EMBL/GenBank/DDBJ whole genome shotgun (WGS) entry which is preliminary data.</text>
</comment>
<proteinExistence type="predicted"/>
<name>W4MAB8_9BACT</name>